<reference evidence="1 2" key="1">
    <citation type="submission" date="2007-03" db="EMBL/GenBank/DDBJ databases">
        <authorList>
            <person name="Fulton L."/>
            <person name="Clifton S."/>
            <person name="Fulton B."/>
            <person name="Xu J."/>
            <person name="Minx P."/>
            <person name="Pepin K.H."/>
            <person name="Johnson M."/>
            <person name="Thiruvilangam P."/>
            <person name="Bhonagiri V."/>
            <person name="Nash W.E."/>
            <person name="Mardis E.R."/>
            <person name="Wilson R.K."/>
        </authorList>
    </citation>
    <scope>NUCLEOTIDE SEQUENCE [LARGE SCALE GENOMIC DNA]</scope>
    <source>
        <strain evidence="2">ATCC 8483 / DSM 1896 / JCM 5824 / BCRC 10623 / CCUG 4943 / NCTC 11153</strain>
    </source>
</reference>
<name>A0AAN3D4G3_BACO1</name>
<evidence type="ECO:0000313" key="1">
    <source>
        <dbReference type="EMBL" id="EDO09111.1"/>
    </source>
</evidence>
<reference evidence="2" key="2">
    <citation type="submission" date="2007-04" db="EMBL/GenBank/DDBJ databases">
        <title>Draft genome sequence of Bacteroides ovatus (ATCC 8483).</title>
        <authorList>
            <person name="Sudarsanam P."/>
            <person name="Ley R."/>
            <person name="Guruge J."/>
            <person name="Turnbaugh P.J."/>
            <person name="Mahowald M."/>
            <person name="Liep D."/>
            <person name="Gordon J."/>
        </authorList>
    </citation>
    <scope>NUCLEOTIDE SEQUENCE [LARGE SCALE GENOMIC DNA]</scope>
    <source>
        <strain evidence="2">ATCC 8483 / DSM 1896 / JCM 5824 / BCRC 10623 / CCUG 4943 / NCTC 11153</strain>
    </source>
</reference>
<dbReference type="EMBL" id="AAXF02000054">
    <property type="protein sequence ID" value="EDO09111.1"/>
    <property type="molecule type" value="Genomic_DNA"/>
</dbReference>
<proteinExistence type="predicted"/>
<gene>
    <name evidence="1" type="ORF">BACOVA_04969</name>
</gene>
<accession>A0AAN3D4G3</accession>
<sequence length="34" mass="4030">MNGDEHILSRCSVFKIILENNRCEIDESEKKLHK</sequence>
<dbReference type="Proteomes" id="UP000005475">
    <property type="component" value="Unassembled WGS sequence"/>
</dbReference>
<dbReference type="AlphaFoldDB" id="A0AAN3D4G3"/>
<comment type="caution">
    <text evidence="1">The sequence shown here is derived from an EMBL/GenBank/DDBJ whole genome shotgun (WGS) entry which is preliminary data.</text>
</comment>
<organism evidence="1 2">
    <name type="scientific">Bacteroides ovatus (strain ATCC 8483 / DSM 1896 / JCM 5824 / BCRC 10623 / CCUG 4943 / NCTC 11153)</name>
    <dbReference type="NCBI Taxonomy" id="411476"/>
    <lineage>
        <taxon>Bacteria</taxon>
        <taxon>Pseudomonadati</taxon>
        <taxon>Bacteroidota</taxon>
        <taxon>Bacteroidia</taxon>
        <taxon>Bacteroidales</taxon>
        <taxon>Bacteroidaceae</taxon>
        <taxon>Bacteroides</taxon>
    </lineage>
</organism>
<evidence type="ECO:0000313" key="2">
    <source>
        <dbReference type="Proteomes" id="UP000005475"/>
    </source>
</evidence>
<protein>
    <submittedName>
        <fullName evidence="1">Uncharacterized protein</fullName>
    </submittedName>
</protein>